<dbReference type="Pfam" id="PF14003">
    <property type="entry name" value="YlbE"/>
    <property type="match status" value="1"/>
</dbReference>
<protein>
    <submittedName>
        <fullName evidence="1">YlbE-like protein</fullName>
    </submittedName>
</protein>
<organism evidence="1 2">
    <name type="scientific">Melghiribacillus thermohalophilus</name>
    <dbReference type="NCBI Taxonomy" id="1324956"/>
    <lineage>
        <taxon>Bacteria</taxon>
        <taxon>Bacillati</taxon>
        <taxon>Bacillota</taxon>
        <taxon>Bacilli</taxon>
        <taxon>Bacillales</taxon>
        <taxon>Bacillaceae</taxon>
        <taxon>Melghiribacillus</taxon>
    </lineage>
</organism>
<evidence type="ECO:0000313" key="1">
    <source>
        <dbReference type="EMBL" id="TCT26898.1"/>
    </source>
</evidence>
<dbReference type="RefSeq" id="WP_132370315.1">
    <property type="nucleotide sequence ID" value="NZ_SMAN01000001.1"/>
</dbReference>
<name>A0A4R3NHE7_9BACI</name>
<dbReference type="EMBL" id="SMAN01000001">
    <property type="protein sequence ID" value="TCT26898.1"/>
    <property type="molecule type" value="Genomic_DNA"/>
</dbReference>
<dbReference type="Proteomes" id="UP000294650">
    <property type="component" value="Unassembled WGS sequence"/>
</dbReference>
<dbReference type="OrthoDB" id="1646085at2"/>
<evidence type="ECO:0000313" key="2">
    <source>
        <dbReference type="Proteomes" id="UP000294650"/>
    </source>
</evidence>
<sequence>MERSVYIYLLRNPELLRYVRMNPQWYRLLSRHPAYINQMESYAKVFYGRTFSQRVEQINQQLSMLNMLLSLGQVMKQ</sequence>
<proteinExistence type="predicted"/>
<dbReference type="AlphaFoldDB" id="A0A4R3NHE7"/>
<comment type="caution">
    <text evidence="1">The sequence shown here is derived from an EMBL/GenBank/DDBJ whole genome shotgun (WGS) entry which is preliminary data.</text>
</comment>
<dbReference type="InterPro" id="IPR025613">
    <property type="entry name" value="YlbE"/>
</dbReference>
<accession>A0A4R3NHE7</accession>
<keyword evidence="2" id="KW-1185">Reference proteome</keyword>
<gene>
    <name evidence="1" type="ORF">EDD68_101255</name>
</gene>
<reference evidence="1 2" key="1">
    <citation type="submission" date="2019-03" db="EMBL/GenBank/DDBJ databases">
        <title>Genomic Encyclopedia of Type Strains, Phase IV (KMG-IV): sequencing the most valuable type-strain genomes for metagenomic binning, comparative biology and taxonomic classification.</title>
        <authorList>
            <person name="Goeker M."/>
        </authorList>
    </citation>
    <scope>NUCLEOTIDE SEQUENCE [LARGE SCALE GENOMIC DNA]</scope>
    <source>
        <strain evidence="1 2">DSM 25894</strain>
    </source>
</reference>